<feature type="transmembrane region" description="Helical" evidence="2">
    <location>
        <begin position="70"/>
        <end position="93"/>
    </location>
</feature>
<keyword evidence="2" id="KW-1133">Transmembrane helix</keyword>
<feature type="transmembrane region" description="Helical" evidence="2">
    <location>
        <begin position="171"/>
        <end position="191"/>
    </location>
</feature>
<keyword evidence="2" id="KW-0472">Membrane</keyword>
<evidence type="ECO:0000313" key="3">
    <source>
        <dbReference type="EMBL" id="NEK59781.1"/>
    </source>
</evidence>
<feature type="region of interest" description="Disordered" evidence="1">
    <location>
        <begin position="1"/>
        <end position="64"/>
    </location>
</feature>
<keyword evidence="2" id="KW-0812">Transmembrane</keyword>
<keyword evidence="4" id="KW-1185">Reference proteome</keyword>
<evidence type="ECO:0000256" key="1">
    <source>
        <dbReference type="SAM" id="MobiDB-lite"/>
    </source>
</evidence>
<dbReference type="EMBL" id="JAAGWF010000020">
    <property type="protein sequence ID" value="NEK59781.1"/>
    <property type="molecule type" value="Genomic_DNA"/>
</dbReference>
<feature type="transmembrane region" description="Helical" evidence="2">
    <location>
        <begin position="144"/>
        <end position="165"/>
    </location>
</feature>
<dbReference type="AlphaFoldDB" id="A0A7K3W4G6"/>
<evidence type="ECO:0000256" key="2">
    <source>
        <dbReference type="SAM" id="Phobius"/>
    </source>
</evidence>
<dbReference type="SUPFAM" id="SSF81995">
    <property type="entry name" value="beta-sandwich domain of Sec23/24"/>
    <property type="match status" value="1"/>
</dbReference>
<comment type="caution">
    <text evidence="3">The sequence shown here is derived from an EMBL/GenBank/DDBJ whole genome shotgun (WGS) entry which is preliminary data.</text>
</comment>
<feature type="transmembrane region" description="Helical" evidence="2">
    <location>
        <begin position="113"/>
        <end position="137"/>
    </location>
</feature>
<protein>
    <submittedName>
        <fullName evidence="3">Uncharacterized protein</fullName>
    </submittedName>
</protein>
<evidence type="ECO:0000313" key="4">
    <source>
        <dbReference type="Proteomes" id="UP000470246"/>
    </source>
</evidence>
<accession>A0A7K3W4G6</accession>
<organism evidence="3 4">
    <name type="scientific">Geodermatophilus sabuli</name>
    <dbReference type="NCBI Taxonomy" id="1564158"/>
    <lineage>
        <taxon>Bacteria</taxon>
        <taxon>Bacillati</taxon>
        <taxon>Actinomycetota</taxon>
        <taxon>Actinomycetes</taxon>
        <taxon>Geodermatophilales</taxon>
        <taxon>Geodermatophilaceae</taxon>
        <taxon>Geodermatophilus</taxon>
    </lineage>
</organism>
<sequence>MTSGQGGHDPQQGWQAPPPGWQPPPPQGWQPPQQNWQAPPPPGQYGYGPAPSAPGHAPQEAPPRPDTVRFGVGAFIANLVLGLIGAVVTFASFDAIIDAELARSGVSVSEDAVQAVLVASAVIGLLFVALEALFIWFAWNGRNWARIVLFVLGGLSVVGGLSALAQPSTGFLTGLSLFQMVLAIAGVVLLARRPSTEWYKAMGWRRAAGVR</sequence>
<gene>
    <name evidence="3" type="ORF">GCU56_18150</name>
</gene>
<reference evidence="3 4" key="1">
    <citation type="submission" date="2020-02" db="EMBL/GenBank/DDBJ databases">
        <title>Geodermatophilus sabuli CPCC 205279 I12A-02694.</title>
        <authorList>
            <person name="Jiang Z."/>
        </authorList>
    </citation>
    <scope>NUCLEOTIDE SEQUENCE [LARGE SCALE GENOMIC DNA]</scope>
    <source>
        <strain evidence="3 4">I12A-02694</strain>
    </source>
</reference>
<proteinExistence type="predicted"/>
<dbReference type="RefSeq" id="WP_163483149.1">
    <property type="nucleotide sequence ID" value="NZ_JAAGWF010000020.1"/>
</dbReference>
<feature type="compositionally biased region" description="Low complexity" evidence="1">
    <location>
        <begin position="47"/>
        <end position="59"/>
    </location>
</feature>
<name>A0A7K3W4G6_9ACTN</name>
<dbReference type="Proteomes" id="UP000470246">
    <property type="component" value="Unassembled WGS sequence"/>
</dbReference>
<feature type="compositionally biased region" description="Pro residues" evidence="1">
    <location>
        <begin position="16"/>
        <end position="29"/>
    </location>
</feature>